<evidence type="ECO:0000313" key="4">
    <source>
        <dbReference type="Proteomes" id="UP000449710"/>
    </source>
</evidence>
<dbReference type="SUPFAM" id="SSF141868">
    <property type="entry name" value="EAL domain-like"/>
    <property type="match status" value="1"/>
</dbReference>
<dbReference type="InterPro" id="IPR001633">
    <property type="entry name" value="EAL_dom"/>
</dbReference>
<name>A0AA43XIX0_9CLOT</name>
<evidence type="ECO:0000259" key="1">
    <source>
        <dbReference type="PROSITE" id="PS50883"/>
    </source>
</evidence>
<comment type="caution">
    <text evidence="3">The sequence shown here is derived from an EMBL/GenBank/DDBJ whole genome shotgun (WGS) entry which is preliminary data.</text>
</comment>
<dbReference type="PROSITE" id="PS51833">
    <property type="entry name" value="HDOD"/>
    <property type="match status" value="1"/>
</dbReference>
<accession>A0AA43XIX0</accession>
<dbReference type="Gene3D" id="1.10.3210.10">
    <property type="entry name" value="Hypothetical protein af1432"/>
    <property type="match status" value="1"/>
</dbReference>
<dbReference type="Pfam" id="PF00563">
    <property type="entry name" value="EAL"/>
    <property type="match status" value="1"/>
</dbReference>
<dbReference type="InterPro" id="IPR013976">
    <property type="entry name" value="HDOD"/>
</dbReference>
<dbReference type="InterPro" id="IPR014408">
    <property type="entry name" value="dGMP_Pdiesterase_EAL/HD-GYP"/>
</dbReference>
<dbReference type="PROSITE" id="PS50883">
    <property type="entry name" value="EAL"/>
    <property type="match status" value="1"/>
</dbReference>
<dbReference type="PIRSF" id="PIRSF003180">
    <property type="entry name" value="DiGMPpdiest_YuxH"/>
    <property type="match status" value="1"/>
</dbReference>
<dbReference type="Gene3D" id="3.20.20.450">
    <property type="entry name" value="EAL domain"/>
    <property type="match status" value="1"/>
</dbReference>
<reference evidence="3 4" key="1">
    <citation type="submission" date="2019-04" db="EMBL/GenBank/DDBJ databases">
        <title>Isachenkonia alkalipeptolytica gen. nov. sp. nov. a new anaerobic, alkiliphilic organothrophic bacterium capable to reduce synthesized ferrihydrite isolated from a soda lake.</title>
        <authorList>
            <person name="Toshchakov S.V."/>
            <person name="Zavarzina D.G."/>
            <person name="Zhilina T.N."/>
            <person name="Kostrikina N.A."/>
            <person name="Kublanov I.V."/>
        </authorList>
    </citation>
    <scope>NUCLEOTIDE SEQUENCE [LARGE SCALE GENOMIC DNA]</scope>
    <source>
        <strain evidence="3 4">Z-1701</strain>
    </source>
</reference>
<dbReference type="Proteomes" id="UP000449710">
    <property type="component" value="Unassembled WGS sequence"/>
</dbReference>
<dbReference type="SUPFAM" id="SSF109604">
    <property type="entry name" value="HD-domain/PDEase-like"/>
    <property type="match status" value="1"/>
</dbReference>
<dbReference type="InterPro" id="IPR052340">
    <property type="entry name" value="RNase_Y/CdgJ"/>
</dbReference>
<evidence type="ECO:0000259" key="2">
    <source>
        <dbReference type="PROSITE" id="PS51833"/>
    </source>
</evidence>
<dbReference type="AlphaFoldDB" id="A0AA43XIX0"/>
<dbReference type="PANTHER" id="PTHR33525">
    <property type="match status" value="1"/>
</dbReference>
<organism evidence="3 4">
    <name type="scientific">Isachenkonia alkalipeptolytica</name>
    <dbReference type="NCBI Taxonomy" id="2565777"/>
    <lineage>
        <taxon>Bacteria</taxon>
        <taxon>Bacillati</taxon>
        <taxon>Bacillota</taxon>
        <taxon>Clostridia</taxon>
        <taxon>Eubacteriales</taxon>
        <taxon>Clostridiaceae</taxon>
        <taxon>Isachenkonia</taxon>
    </lineage>
</organism>
<proteinExistence type="predicted"/>
<keyword evidence="4" id="KW-1185">Reference proteome</keyword>
<gene>
    <name evidence="3" type="ORF">ISALK_01435</name>
</gene>
<evidence type="ECO:0000313" key="3">
    <source>
        <dbReference type="EMBL" id="NBG87154.1"/>
    </source>
</evidence>
<dbReference type="EMBL" id="SUMG01000001">
    <property type="protein sequence ID" value="NBG87154.1"/>
    <property type="molecule type" value="Genomic_DNA"/>
</dbReference>
<dbReference type="SMART" id="SM00052">
    <property type="entry name" value="EAL"/>
    <property type="match status" value="1"/>
</dbReference>
<feature type="domain" description="HDOD" evidence="2">
    <location>
        <begin position="200"/>
        <end position="386"/>
    </location>
</feature>
<dbReference type="InterPro" id="IPR035919">
    <property type="entry name" value="EAL_sf"/>
</dbReference>
<dbReference type="Pfam" id="PF08668">
    <property type="entry name" value="HDOD"/>
    <property type="match status" value="1"/>
</dbReference>
<sequence length="406" mass="46507">MNMYIARQPIFNTEKRVYGYELLFRRGRESRAFDGSSAAHATASVIAGLFESGIEKIVENKKAFINFDHELIGMDFVELIPPSRLVVEVLEDVEVCESVQERIRYLSKQGYQIALDDFVHDYGSYPLVKEADIIKYDLMATPLNTLRETVQMGLKEKKVLLAEKIESEEEFQQAKAMGFTLFQGFFFSKPAIIGAENRTKTTTKTQYIRLIQELQREEPSFDCLAEMIGQDVNLAYRFIRVISGRTRENSVDSIKKALTYIGLKELERWIHVLMIQELGSDKPQALVQLSLIRSKFAERLAKCSRLKKQQHEAALMGLFSTIDALTDRDMKQALEGVSLSKTVRSALLEEEQGELSDIVEMIKSYEKAQWSSIDRLAKKLNLKPEEVFDCYLQSVDWGKKTMADMV</sequence>
<protein>
    <submittedName>
        <fullName evidence="3">EAL domain-containing protein</fullName>
    </submittedName>
</protein>
<dbReference type="PANTHER" id="PTHR33525:SF4">
    <property type="entry name" value="CYCLIC DI-GMP PHOSPHODIESTERASE CDGJ"/>
    <property type="match status" value="1"/>
</dbReference>
<feature type="domain" description="EAL" evidence="1">
    <location>
        <begin position="1"/>
        <end position="204"/>
    </location>
</feature>